<feature type="compositionally biased region" description="Gly residues" evidence="1">
    <location>
        <begin position="1478"/>
        <end position="1494"/>
    </location>
</feature>
<evidence type="ECO:0000313" key="2">
    <source>
        <dbReference type="EMBL" id="KAI9635097.1"/>
    </source>
</evidence>
<feature type="compositionally biased region" description="Polar residues" evidence="1">
    <location>
        <begin position="1458"/>
        <end position="1467"/>
    </location>
</feature>
<feature type="compositionally biased region" description="Basic and acidic residues" evidence="1">
    <location>
        <begin position="1440"/>
        <end position="1451"/>
    </location>
</feature>
<organism evidence="2 3">
    <name type="scientific">Dioszegia hungarica</name>
    <dbReference type="NCBI Taxonomy" id="4972"/>
    <lineage>
        <taxon>Eukaryota</taxon>
        <taxon>Fungi</taxon>
        <taxon>Dikarya</taxon>
        <taxon>Basidiomycota</taxon>
        <taxon>Agaricomycotina</taxon>
        <taxon>Tremellomycetes</taxon>
        <taxon>Tremellales</taxon>
        <taxon>Bulleribasidiaceae</taxon>
        <taxon>Dioszegia</taxon>
    </lineage>
</organism>
<evidence type="ECO:0000256" key="1">
    <source>
        <dbReference type="SAM" id="MobiDB-lite"/>
    </source>
</evidence>
<dbReference type="GeneID" id="77731811"/>
<feature type="compositionally biased region" description="Basic and acidic residues" evidence="1">
    <location>
        <begin position="497"/>
        <end position="523"/>
    </location>
</feature>
<feature type="region of interest" description="Disordered" evidence="1">
    <location>
        <begin position="933"/>
        <end position="1167"/>
    </location>
</feature>
<feature type="compositionally biased region" description="Low complexity" evidence="1">
    <location>
        <begin position="1094"/>
        <end position="1110"/>
    </location>
</feature>
<feature type="compositionally biased region" description="Basic and acidic residues" evidence="1">
    <location>
        <begin position="1234"/>
        <end position="1250"/>
    </location>
</feature>
<feature type="region of interest" description="Disordered" evidence="1">
    <location>
        <begin position="408"/>
        <end position="708"/>
    </location>
</feature>
<dbReference type="EMBL" id="JAKWFO010000005">
    <property type="protein sequence ID" value="KAI9635097.1"/>
    <property type="molecule type" value="Genomic_DNA"/>
</dbReference>
<feature type="compositionally biased region" description="Polar residues" evidence="1">
    <location>
        <begin position="1426"/>
        <end position="1438"/>
    </location>
</feature>
<accession>A0AA38LRZ0</accession>
<feature type="compositionally biased region" description="Basic residues" evidence="1">
    <location>
        <begin position="650"/>
        <end position="661"/>
    </location>
</feature>
<keyword evidence="3" id="KW-1185">Reference proteome</keyword>
<feature type="region of interest" description="Disordered" evidence="1">
    <location>
        <begin position="782"/>
        <end position="811"/>
    </location>
</feature>
<feature type="compositionally biased region" description="Basic and acidic residues" evidence="1">
    <location>
        <begin position="1546"/>
        <end position="1564"/>
    </location>
</feature>
<feature type="compositionally biased region" description="Acidic residues" evidence="1">
    <location>
        <begin position="1372"/>
        <end position="1382"/>
    </location>
</feature>
<feature type="compositionally biased region" description="Low complexity" evidence="1">
    <location>
        <begin position="1468"/>
        <end position="1477"/>
    </location>
</feature>
<feature type="region of interest" description="Disordered" evidence="1">
    <location>
        <begin position="1"/>
        <end position="118"/>
    </location>
</feature>
<feature type="region of interest" description="Disordered" evidence="1">
    <location>
        <begin position="217"/>
        <end position="267"/>
    </location>
</feature>
<evidence type="ECO:0000313" key="3">
    <source>
        <dbReference type="Proteomes" id="UP001164286"/>
    </source>
</evidence>
<feature type="compositionally biased region" description="Low complexity" evidence="1">
    <location>
        <begin position="299"/>
        <end position="311"/>
    </location>
</feature>
<feature type="compositionally biased region" description="Basic and acidic residues" evidence="1">
    <location>
        <begin position="637"/>
        <end position="649"/>
    </location>
</feature>
<feature type="compositionally biased region" description="Basic and acidic residues" evidence="1">
    <location>
        <begin position="457"/>
        <end position="470"/>
    </location>
</feature>
<gene>
    <name evidence="2" type="ORF">MKK02DRAFT_43777</name>
</gene>
<feature type="compositionally biased region" description="Basic and acidic residues" evidence="1">
    <location>
        <begin position="590"/>
        <end position="599"/>
    </location>
</feature>
<sequence>MDRKGEYTRSAGSKSAAALSVPPPPYASSKSDRRAPVVPPPHSLTSHNRSHSSKQLGRLTLPLRSRQPTLQHDGNQIIPETQPKLPSPDTELQEASTSTTASRSAKAPPPATVTTKPYVPRAKIKPLFPDPTANKALGKKKKSLVVPPLQIVPLKRLEQPEEGDWEGAGHAWIEKEKTAEEVASELEAERARKQAAMNEALGGAAALVQLSEVPAPRSVPAFQPSPDHRSTTRAPVIPPQLPSTSARSRPRVRAASASSSSALQLAASSSLLESIQLPPARQERLFLPGPDDSSDAESDATAAAIAEQPTADLEPDAEPEELIHDPIPSRSSTRRERHYSLSPDTPPNGAEHVETGGTADPNRTLVATRRFIGPAKPHSSPTPSPFDNTYDPTFTNVPFGGIPIAKAKPIEAVNDKSRSGRLLPALPKTYGSKIKQTVPAAPPPQIEPSTKQRSTKKSKEEERRQKELKRQRSRTLMEEVEQVEASWLDGGRRRPRGYTEPRKQAPISDARDSSYADQYRCRDGSPVPTRKLRKISSTPRAELAEYPLNRDDPLADQPEKVRRIGSEIISDRQSIEQEGKYEVDPEVEEQMDRIDRDFALDQGVLVPEPDEEDQPHAEPKPAASGWSRTQPAPPAPEADRPAYRSDRPRTKGRLRRRSPHRYHYEEQPHPNSPYPSEYLDPDSDDESAFQRQKRRRGLAPDGGTYYRDNRGDWFLKRPMEGHIPDRAFARNRRRDKCRYQDEINDPRYQPLSKYPDPAEKEKERMLDADGLYVVGDKRKRATTTGVRRYTSHRTPRDLGPPPPRLKMSRTESANVQAEKYISVVTEHSKPSRTVRSLPSRSVTHRALELPGYVIKPIKTISWAEYNAAYNEERPFPVDKALLQRTMADMREQYLRARHGGTRVRNSRTGIRRDMEMDRMERRIERINEEDERIDTVTPSVRPTPAPDDRRDRIYAQNRQAPRLKFTTKDPSPDLTGPRSVKRKLSSVLASDQATEEREVVEDEAGWEAEGRPDPLITDFFDEVDPPVDRPGRLSTSSVTPRADSGRTAKRSSGAATAGRLAFSKTPTTEEDPGEIGAFLQEKLGSGELRRIEGQKSAQAASNATAAPAKTSDPRDEEIGEFPSASTSTRRPHPAPPPPTRQSVNPTSTTTTTSGSSDPTSKMLSGTGMTAHLLEAIIKTKDMFAAKPASPAPPTGGIIAPKAGRGRPRTRVPKGSQAGPGNASTAAGGKKSKGKARDPRERPNELRRADTEVTLPPTYRPRATQLPSRTDIRPEDDVEVRDRPASPMVVVDPARAPASFSVKAMKGPTPRIGLQRSVTQNQASGKRPSMSRPMTGGKSMSALNSQFKPPTFAPTQATSRPGFTQPPSHYPSDSEDDQLEDDSNPSYQAGQPVPSPTQVTTGRTSRSRTRSRLVSGARTSTTEKDSSPAQSLDTDSTSRPGEVDAGRSHADAFFDDSQTELGNVVQRQATSTSRTPGRTSGGSSTGTGTGTGTGAGKFPVVPQGLLRRQSFSRVLPPKAGVLKRSTKGGYLMGNDAFPLPPAAAAEGSREQGKGGRERREERHDFVTGGGMQMSRVASQKARQPFRAPTVVQGRSGGLSRAIDFNGSIINKKTRPPSDPGDTPPSRARFEFSQSDATDSRKEDGPTTMSIPVSY</sequence>
<feature type="compositionally biased region" description="Low complexity" evidence="1">
    <location>
        <begin position="1140"/>
        <end position="1160"/>
    </location>
</feature>
<proteinExistence type="predicted"/>
<dbReference type="Proteomes" id="UP001164286">
    <property type="component" value="Unassembled WGS sequence"/>
</dbReference>
<feature type="compositionally biased region" description="Basic and acidic residues" evidence="1">
    <location>
        <begin position="548"/>
        <end position="583"/>
    </location>
</feature>
<feature type="compositionally biased region" description="Basic and acidic residues" evidence="1">
    <location>
        <begin position="1269"/>
        <end position="1283"/>
    </location>
</feature>
<comment type="caution">
    <text evidence="2">The sequence shown here is derived from an EMBL/GenBank/DDBJ whole genome shotgun (WGS) entry which is preliminary data.</text>
</comment>
<feature type="compositionally biased region" description="Polar residues" evidence="1">
    <location>
        <begin position="379"/>
        <end position="392"/>
    </location>
</feature>
<dbReference type="RefSeq" id="XP_052944874.1">
    <property type="nucleotide sequence ID" value="XM_053092606.1"/>
</dbReference>
<feature type="compositionally biased region" description="Low complexity" evidence="1">
    <location>
        <begin position="95"/>
        <end position="118"/>
    </location>
</feature>
<feature type="region of interest" description="Disordered" evidence="1">
    <location>
        <begin position="1184"/>
        <end position="1653"/>
    </location>
</feature>
<feature type="compositionally biased region" description="Low complexity" evidence="1">
    <location>
        <begin position="243"/>
        <end position="267"/>
    </location>
</feature>
<reference evidence="2" key="1">
    <citation type="journal article" date="2022" name="G3 (Bethesda)">
        <title>High quality genome of the basidiomycete yeast Dioszegia hungarica PDD-24b-2 isolated from cloud water.</title>
        <authorList>
            <person name="Jarrige D."/>
            <person name="Haridas S."/>
            <person name="Bleykasten-Grosshans C."/>
            <person name="Joly M."/>
            <person name="Nadalig T."/>
            <person name="Sancelme M."/>
            <person name="Vuilleumier S."/>
            <person name="Grigoriev I.V."/>
            <person name="Amato P."/>
            <person name="Bringel F."/>
        </authorList>
    </citation>
    <scope>NUCLEOTIDE SEQUENCE</scope>
    <source>
        <strain evidence="2">PDD-24b-2</strain>
    </source>
</reference>
<name>A0AA38LRZ0_9TREE</name>
<protein>
    <submittedName>
        <fullName evidence="2">Uncharacterized protein</fullName>
    </submittedName>
</protein>
<feature type="region of interest" description="Disordered" evidence="1">
    <location>
        <begin position="282"/>
        <end position="392"/>
    </location>
</feature>
<feature type="compositionally biased region" description="Polar residues" evidence="1">
    <location>
        <begin position="1340"/>
        <end position="1366"/>
    </location>
</feature>